<dbReference type="InterPro" id="IPR016208">
    <property type="entry name" value="Ald_Oxase/xanthine_DH-like"/>
</dbReference>
<proteinExistence type="predicted"/>
<evidence type="ECO:0000313" key="5">
    <source>
        <dbReference type="EMBL" id="NGM20111.1"/>
    </source>
</evidence>
<dbReference type="SUPFAM" id="SSF54665">
    <property type="entry name" value="CO dehydrogenase molybdoprotein N-domain-like"/>
    <property type="match status" value="1"/>
</dbReference>
<dbReference type="EMBL" id="JAAIKB010000003">
    <property type="protein sequence ID" value="NGM20111.1"/>
    <property type="molecule type" value="Genomic_DNA"/>
</dbReference>
<dbReference type="Gene3D" id="3.90.1170.50">
    <property type="entry name" value="Aldehyde oxidase/xanthine dehydrogenase, a/b hammerhead"/>
    <property type="match status" value="1"/>
</dbReference>
<reference evidence="5 6" key="2">
    <citation type="submission" date="2020-03" db="EMBL/GenBank/DDBJ databases">
        <title>Roseomonas stagni sp. nov., isolated from pond water in Japan.</title>
        <authorList>
            <person name="Furuhata K."/>
            <person name="Miyamoto H."/>
            <person name="Goto K."/>
        </authorList>
    </citation>
    <scope>NUCLEOTIDE SEQUENCE [LARGE SCALE GENOMIC DNA]</scope>
    <source>
        <strain evidence="5 6">PeD5</strain>
    </source>
</reference>
<name>A0A6M1LIM8_9PROT</name>
<gene>
    <name evidence="5" type="ORF">G3576_08805</name>
</gene>
<feature type="domain" description="Aldehyde oxidase/xanthine dehydrogenase a/b hammerhead" evidence="4">
    <location>
        <begin position="36"/>
        <end position="151"/>
    </location>
</feature>
<dbReference type="Gene3D" id="3.30.365.10">
    <property type="entry name" value="Aldehyde oxidase/xanthine dehydrogenase, molybdopterin binding domain"/>
    <property type="match status" value="4"/>
</dbReference>
<dbReference type="Pfam" id="PF01315">
    <property type="entry name" value="Ald_Xan_dh_C"/>
    <property type="match status" value="1"/>
</dbReference>
<evidence type="ECO:0000256" key="2">
    <source>
        <dbReference type="ARBA" id="ARBA00023002"/>
    </source>
</evidence>
<dbReference type="Pfam" id="PF02738">
    <property type="entry name" value="MoCoBD_1"/>
    <property type="match status" value="1"/>
</dbReference>
<dbReference type="PANTHER" id="PTHR11908">
    <property type="entry name" value="XANTHINE DEHYDROGENASE"/>
    <property type="match status" value="1"/>
</dbReference>
<feature type="region of interest" description="Disordered" evidence="3">
    <location>
        <begin position="1"/>
        <end position="25"/>
    </location>
</feature>
<comment type="caution">
    <text evidence="5">The sequence shown here is derived from an EMBL/GenBank/DDBJ whole genome shotgun (WGS) entry which is preliminary data.</text>
</comment>
<dbReference type="Pfam" id="PF20256">
    <property type="entry name" value="MoCoBD_2"/>
    <property type="match status" value="1"/>
</dbReference>
<dbReference type="SUPFAM" id="SSF56003">
    <property type="entry name" value="Molybdenum cofactor-binding domain"/>
    <property type="match status" value="1"/>
</dbReference>
<evidence type="ECO:0000259" key="4">
    <source>
        <dbReference type="SMART" id="SM01008"/>
    </source>
</evidence>
<dbReference type="InterPro" id="IPR037165">
    <property type="entry name" value="AldOxase/xan_DH_Mopterin-bd_sf"/>
</dbReference>
<keyword evidence="2" id="KW-0560">Oxidoreductase</keyword>
<organism evidence="5 6">
    <name type="scientific">Falsiroseomonas algicola</name>
    <dbReference type="NCBI Taxonomy" id="2716930"/>
    <lineage>
        <taxon>Bacteria</taxon>
        <taxon>Pseudomonadati</taxon>
        <taxon>Pseudomonadota</taxon>
        <taxon>Alphaproteobacteria</taxon>
        <taxon>Acetobacterales</taxon>
        <taxon>Roseomonadaceae</taxon>
        <taxon>Falsiroseomonas</taxon>
    </lineage>
</organism>
<evidence type="ECO:0000256" key="3">
    <source>
        <dbReference type="SAM" id="MobiDB-lite"/>
    </source>
</evidence>
<dbReference type="AlphaFoldDB" id="A0A6M1LIM8"/>
<evidence type="ECO:0000313" key="6">
    <source>
        <dbReference type="Proteomes" id="UP000475385"/>
    </source>
</evidence>
<keyword evidence="1" id="KW-0500">Molybdenum</keyword>
<dbReference type="GO" id="GO:0016491">
    <property type="term" value="F:oxidoreductase activity"/>
    <property type="evidence" value="ECO:0007669"/>
    <property type="project" value="UniProtKB-KW"/>
</dbReference>
<keyword evidence="6" id="KW-1185">Reference proteome</keyword>
<dbReference type="RefSeq" id="WP_164694023.1">
    <property type="nucleotide sequence ID" value="NZ_JAAIKB010000003.1"/>
</dbReference>
<dbReference type="InterPro" id="IPR000674">
    <property type="entry name" value="Ald_Oxase/Xan_DH_a/b"/>
</dbReference>
<dbReference type="InterPro" id="IPR008274">
    <property type="entry name" value="AldOxase/xan_DH_MoCoBD1"/>
</dbReference>
<dbReference type="PANTHER" id="PTHR11908:SF132">
    <property type="entry name" value="ALDEHYDE OXIDASE 1-RELATED"/>
    <property type="match status" value="1"/>
</dbReference>
<dbReference type="Proteomes" id="UP000475385">
    <property type="component" value="Unassembled WGS sequence"/>
</dbReference>
<evidence type="ECO:0000256" key="1">
    <source>
        <dbReference type="ARBA" id="ARBA00022505"/>
    </source>
</evidence>
<dbReference type="InterPro" id="IPR046867">
    <property type="entry name" value="AldOxase/xan_DH_MoCoBD2"/>
</dbReference>
<dbReference type="InterPro" id="IPR036856">
    <property type="entry name" value="Ald_Oxase/Xan_DH_a/b_sf"/>
</dbReference>
<accession>A0A6M1LIM8</accession>
<dbReference type="SMART" id="SM01008">
    <property type="entry name" value="Ald_Xan_dh_C"/>
    <property type="match status" value="1"/>
</dbReference>
<sequence length="798" mass="85774">MNDMPTPASIGLSREDLPNSYIGRSVPRPNLPKLVQGRATYTDDVQPPRLVHAAFLRSPYAHARILSVDSAAAMQVPGVVRVFTGADLAKVCDPWVATLDHLKGMKSAQQHPLPLDRATWQGEPVVAVVADSRAAAEDGVAALAVEWEPLPAQLDIETALDPDTVVIHPSLGDNLCFTRTAEKGDVAAAFAAAHRVVEATFLTGRHTGVTLEGRSILADYNKAEGTLTVHHSTQAPHMMQGVFAKQLRMEEGAVRVICRDVGGSFGIKVHVYPDEVAVAAMAKAMGRPVKFVADRFESFVSDIHARDHRIKGRIAVDAEGKILAFDIDDRTGIGPYSVYPRTSAIEGNQVVNLCGGPYDFANYRCTTTVVFQNKTPTCQYRAVGHPIATTVTEGLVDLAAEALGIDPIEMRRRNLIRDDAYPYTSPPGMRFEGLSHHAALAKLLEMVPVEKIRADQAEQRKKGVHRGLGFASFIELTNPSPFMYGIGGARISAQDGATVRMDPDGSIVALSGVTEQGQGTEGILRQIVAHGVGVPLERVKVITGDTQTTPYGGGTWACRGAGIGGEAALQSAIALKQQILVVAGAMLQAAPESLDIVLGQIVDKDTERERMPLSELGRIVYYRGDTLPKDLPRELVQTRHFITKDYPFAFTNGIQASWVEVDTDTGMVKLLEHWCVEDCGRVINPLLVDEQVRGGIVQGLGGALYEHCVYDEQGNLLTTTMADYLVPMSAEMPEMHIGHVETPTGESLLGAKGAGEAGTAGAPAALMNAINDALRPLSARVTEQPFTPARILRALGTV</sequence>
<protein>
    <submittedName>
        <fullName evidence="5">Xanthine dehydrogenase family protein</fullName>
    </submittedName>
</protein>
<reference evidence="5 6" key="1">
    <citation type="submission" date="2020-02" db="EMBL/GenBank/DDBJ databases">
        <authorList>
            <person name="Kim H.M."/>
            <person name="Jeon C.O."/>
        </authorList>
    </citation>
    <scope>NUCLEOTIDE SEQUENCE [LARGE SCALE GENOMIC DNA]</scope>
    <source>
        <strain evidence="5 6">PeD5</strain>
    </source>
</reference>
<dbReference type="GO" id="GO:0005506">
    <property type="term" value="F:iron ion binding"/>
    <property type="evidence" value="ECO:0007669"/>
    <property type="project" value="InterPro"/>
</dbReference>